<feature type="domain" description="AH" evidence="7">
    <location>
        <begin position="128"/>
        <end position="328"/>
    </location>
</feature>
<dbReference type="InterPro" id="IPR030798">
    <property type="entry name" value="Arfaptin_fam"/>
</dbReference>
<dbReference type="AlphaFoldDB" id="A0AAD9P5L2"/>
<dbReference type="CDD" id="cd07660">
    <property type="entry name" value="BAR_Arfaptin"/>
    <property type="match status" value="1"/>
</dbReference>
<dbReference type="Gene3D" id="1.20.1270.60">
    <property type="entry name" value="Arfaptin homology (AH) domain/BAR domain"/>
    <property type="match status" value="1"/>
</dbReference>
<dbReference type="GO" id="GO:0019904">
    <property type="term" value="F:protein domain specific binding"/>
    <property type="evidence" value="ECO:0007669"/>
    <property type="project" value="InterPro"/>
</dbReference>
<sequence length="351" mass="38863">MAQNALDDDRSLERDLKEMLKDGPNMNDISGPVHGGSMPGTETHAVPHSSLSHAVPPSSIPLSNPEQNGATSTSSVSLSSPGASLRVTPTSPTGGASSKLDSLKAWSINTYKCTRQLISEKLGRSTRTIDAEIESQIELLRDTQRRYINILRLARALTSHFQQVVQSQRALGDAFAEMSQKSPELQEEFAYNCETQRVISKNGETLIGALNFFTSSVNTLCNKTMDDTLQTIKLYEATRVEYDAYRTDMELLQTGPRDLSSQNKIEESKRKFSAHKEKFEKLRSDVSIKLKFLDENKVSVSQRNLFLLHKAICEYTATNHTQVDAITRHFRVLPPSGVPTESDAASAELGK</sequence>
<dbReference type="Pfam" id="PF06456">
    <property type="entry name" value="Arfaptin"/>
    <property type="match status" value="1"/>
</dbReference>
<keyword evidence="9" id="KW-1185">Reference proteome</keyword>
<dbReference type="InterPro" id="IPR027267">
    <property type="entry name" value="AH/BAR_dom_sf"/>
</dbReference>
<dbReference type="GO" id="GO:0070273">
    <property type="term" value="F:phosphatidylinositol-4-phosphate binding"/>
    <property type="evidence" value="ECO:0007669"/>
    <property type="project" value="UniProtKB-ARBA"/>
</dbReference>
<name>A0AAD9P5L2_RIDPI</name>
<protein>
    <recommendedName>
        <fullName evidence="7">AH domain-containing protein</fullName>
    </recommendedName>
</protein>
<evidence type="ECO:0000256" key="6">
    <source>
        <dbReference type="SAM" id="MobiDB-lite"/>
    </source>
</evidence>
<evidence type="ECO:0000256" key="2">
    <source>
        <dbReference type="ARBA" id="ARBA00004601"/>
    </source>
</evidence>
<evidence type="ECO:0000256" key="4">
    <source>
        <dbReference type="ARBA" id="ARBA00023034"/>
    </source>
</evidence>
<dbReference type="GO" id="GO:0005829">
    <property type="term" value="C:cytosol"/>
    <property type="evidence" value="ECO:0007669"/>
    <property type="project" value="UniProtKB-ARBA"/>
</dbReference>
<dbReference type="PANTHER" id="PTHR12141">
    <property type="entry name" value="ARFAPTIN-RELATED"/>
    <property type="match status" value="1"/>
</dbReference>
<dbReference type="GO" id="GO:0006886">
    <property type="term" value="P:intracellular protein transport"/>
    <property type="evidence" value="ECO:0007669"/>
    <property type="project" value="TreeGrafter"/>
</dbReference>
<dbReference type="Proteomes" id="UP001209878">
    <property type="component" value="Unassembled WGS sequence"/>
</dbReference>
<gene>
    <name evidence="8" type="ORF">NP493_128g03038</name>
</gene>
<evidence type="ECO:0000313" key="9">
    <source>
        <dbReference type="Proteomes" id="UP001209878"/>
    </source>
</evidence>
<dbReference type="GO" id="GO:0000139">
    <property type="term" value="C:Golgi membrane"/>
    <property type="evidence" value="ECO:0007669"/>
    <property type="project" value="UniProtKB-SubCell"/>
</dbReference>
<feature type="compositionally biased region" description="Basic and acidic residues" evidence="6">
    <location>
        <begin position="7"/>
        <end position="21"/>
    </location>
</feature>
<evidence type="ECO:0000256" key="5">
    <source>
        <dbReference type="ARBA" id="ARBA00023136"/>
    </source>
</evidence>
<dbReference type="GO" id="GO:0032588">
    <property type="term" value="C:trans-Golgi network membrane"/>
    <property type="evidence" value="ECO:0007669"/>
    <property type="project" value="UniProtKB-ARBA"/>
</dbReference>
<dbReference type="InterPro" id="IPR010504">
    <property type="entry name" value="AH_dom"/>
</dbReference>
<keyword evidence="5" id="KW-0472">Membrane</keyword>
<keyword evidence="3" id="KW-0597">Phosphoprotein</keyword>
<organism evidence="8 9">
    <name type="scientific">Ridgeia piscesae</name>
    <name type="common">Tubeworm</name>
    <dbReference type="NCBI Taxonomy" id="27915"/>
    <lineage>
        <taxon>Eukaryota</taxon>
        <taxon>Metazoa</taxon>
        <taxon>Spiralia</taxon>
        <taxon>Lophotrochozoa</taxon>
        <taxon>Annelida</taxon>
        <taxon>Polychaeta</taxon>
        <taxon>Sedentaria</taxon>
        <taxon>Canalipalpata</taxon>
        <taxon>Sabellida</taxon>
        <taxon>Siboglinidae</taxon>
        <taxon>Ridgeia</taxon>
    </lineage>
</organism>
<keyword evidence="4" id="KW-0333">Golgi apparatus</keyword>
<feature type="compositionally biased region" description="Low complexity" evidence="6">
    <location>
        <begin position="69"/>
        <end position="85"/>
    </location>
</feature>
<dbReference type="SUPFAM" id="SSF103657">
    <property type="entry name" value="BAR/IMD domain-like"/>
    <property type="match status" value="1"/>
</dbReference>
<dbReference type="PROSITE" id="PS50870">
    <property type="entry name" value="AH"/>
    <property type="match status" value="1"/>
</dbReference>
<reference evidence="8" key="1">
    <citation type="journal article" date="2023" name="Mol. Biol. Evol.">
        <title>Third-Generation Sequencing Reveals the Adaptive Role of the Epigenome in Three Deep-Sea Polychaetes.</title>
        <authorList>
            <person name="Perez M."/>
            <person name="Aroh O."/>
            <person name="Sun Y."/>
            <person name="Lan Y."/>
            <person name="Juniper S.K."/>
            <person name="Young C.R."/>
            <person name="Angers B."/>
            <person name="Qian P.Y."/>
        </authorList>
    </citation>
    <scope>NUCLEOTIDE SEQUENCE</scope>
    <source>
        <strain evidence="8">R07B-5</strain>
    </source>
</reference>
<dbReference type="SMART" id="SM01015">
    <property type="entry name" value="Arfaptin"/>
    <property type="match status" value="1"/>
</dbReference>
<evidence type="ECO:0000259" key="7">
    <source>
        <dbReference type="PROSITE" id="PS50870"/>
    </source>
</evidence>
<comment type="subcellular location">
    <subcellularLocation>
        <location evidence="1">Golgi apparatus membrane</location>
    </subcellularLocation>
    <subcellularLocation>
        <location evidence="2">Golgi apparatus</location>
        <location evidence="2">trans-Golgi network</location>
    </subcellularLocation>
</comment>
<feature type="region of interest" description="Disordered" evidence="6">
    <location>
        <begin position="1"/>
        <end position="99"/>
    </location>
</feature>
<accession>A0AAD9P5L2</accession>
<feature type="compositionally biased region" description="Polar residues" evidence="6">
    <location>
        <begin position="87"/>
        <end position="99"/>
    </location>
</feature>
<evidence type="ECO:0000256" key="1">
    <source>
        <dbReference type="ARBA" id="ARBA00004394"/>
    </source>
</evidence>
<dbReference type="PANTHER" id="PTHR12141:SF5">
    <property type="entry name" value="ARFAPTIN"/>
    <property type="match status" value="1"/>
</dbReference>
<dbReference type="GO" id="GO:0034315">
    <property type="term" value="P:regulation of Arp2/3 complex-mediated actin nucleation"/>
    <property type="evidence" value="ECO:0007669"/>
    <property type="project" value="TreeGrafter"/>
</dbReference>
<evidence type="ECO:0000256" key="3">
    <source>
        <dbReference type="ARBA" id="ARBA00022553"/>
    </source>
</evidence>
<proteinExistence type="predicted"/>
<dbReference type="EMBL" id="JAODUO010000128">
    <property type="protein sequence ID" value="KAK2188572.1"/>
    <property type="molecule type" value="Genomic_DNA"/>
</dbReference>
<comment type="caution">
    <text evidence="8">The sequence shown here is derived from an EMBL/GenBank/DDBJ whole genome shotgun (WGS) entry which is preliminary data.</text>
</comment>
<evidence type="ECO:0000313" key="8">
    <source>
        <dbReference type="EMBL" id="KAK2188572.1"/>
    </source>
</evidence>
<dbReference type="FunFam" id="1.20.1270.60:FF:000003">
    <property type="entry name" value="arfaptin-2 isoform X1"/>
    <property type="match status" value="1"/>
</dbReference>